<keyword evidence="1" id="KW-0812">Transmembrane</keyword>
<keyword evidence="1" id="KW-0472">Membrane</keyword>
<dbReference type="PANTHER" id="PTHR33639">
    <property type="entry name" value="THIOL-DISULFIDE OXIDOREDUCTASE DCC"/>
    <property type="match status" value="1"/>
</dbReference>
<keyword evidence="3" id="KW-1185">Reference proteome</keyword>
<dbReference type="InterPro" id="IPR007263">
    <property type="entry name" value="DCC1-like"/>
</dbReference>
<reference evidence="2" key="1">
    <citation type="submission" date="2023-01" db="EMBL/GenBank/DDBJ databases">
        <title>Sulfurovum sp. XTW-4 genome assembly.</title>
        <authorList>
            <person name="Wang J."/>
        </authorList>
    </citation>
    <scope>NUCLEOTIDE SEQUENCE</scope>
    <source>
        <strain evidence="2">XTW-4</strain>
    </source>
</reference>
<comment type="caution">
    <text evidence="2">The sequence shown here is derived from an EMBL/GenBank/DDBJ whole genome shotgun (WGS) entry which is preliminary data.</text>
</comment>
<dbReference type="InterPro" id="IPR052927">
    <property type="entry name" value="DCC_oxidoreductase"/>
</dbReference>
<dbReference type="Pfam" id="PF04134">
    <property type="entry name" value="DCC1-like"/>
    <property type="match status" value="1"/>
</dbReference>
<evidence type="ECO:0000313" key="3">
    <source>
        <dbReference type="Proteomes" id="UP001169066"/>
    </source>
</evidence>
<gene>
    <name evidence="2" type="ORF">PF327_10055</name>
</gene>
<dbReference type="RefSeq" id="WP_289402438.1">
    <property type="nucleotide sequence ID" value="NZ_JAQIBC010000009.1"/>
</dbReference>
<keyword evidence="1" id="KW-1133">Transmembrane helix</keyword>
<dbReference type="Proteomes" id="UP001169066">
    <property type="component" value="Unassembled WGS sequence"/>
</dbReference>
<accession>A0ABT7QTX6</accession>
<sequence>MGLTYPSYNPSWFKVQKKKRVVVFDGVCFFCNKCIDILMKLDKNKTLKYTSLQGAFMKTLNVEQDLQSIILYEDGALYYKSTAILRILRSLGGIWILTNIFYLIPKVIRDYIYDLIAKHRYSIFGKMEHCRMPKKDEQDLFID</sequence>
<feature type="transmembrane region" description="Helical" evidence="1">
    <location>
        <begin position="83"/>
        <end position="104"/>
    </location>
</feature>
<evidence type="ECO:0000313" key="2">
    <source>
        <dbReference type="EMBL" id="MDM5264535.1"/>
    </source>
</evidence>
<proteinExistence type="predicted"/>
<evidence type="ECO:0000256" key="1">
    <source>
        <dbReference type="SAM" id="Phobius"/>
    </source>
</evidence>
<name>A0ABT7QTX6_9BACT</name>
<dbReference type="EMBL" id="JAQIBC010000009">
    <property type="protein sequence ID" value="MDM5264535.1"/>
    <property type="molecule type" value="Genomic_DNA"/>
</dbReference>
<organism evidence="2 3">
    <name type="scientific">Sulfurovum xiamenensis</name>
    <dbReference type="NCBI Taxonomy" id="3019066"/>
    <lineage>
        <taxon>Bacteria</taxon>
        <taxon>Pseudomonadati</taxon>
        <taxon>Campylobacterota</taxon>
        <taxon>Epsilonproteobacteria</taxon>
        <taxon>Campylobacterales</taxon>
        <taxon>Sulfurovaceae</taxon>
        <taxon>Sulfurovum</taxon>
    </lineage>
</organism>
<dbReference type="PANTHER" id="PTHR33639:SF2">
    <property type="entry name" value="DUF393 DOMAIN-CONTAINING PROTEIN"/>
    <property type="match status" value="1"/>
</dbReference>
<protein>
    <submittedName>
        <fullName evidence="2">DCC1-like thiol-disulfide oxidoreductase family protein</fullName>
    </submittedName>
</protein>